<reference evidence="7 8" key="1">
    <citation type="journal article" date="2015" name="Nature">
        <title>rRNA introns, odd ribosomes, and small enigmatic genomes across a large radiation of phyla.</title>
        <authorList>
            <person name="Brown C.T."/>
            <person name="Hug L.A."/>
            <person name="Thomas B.C."/>
            <person name="Sharon I."/>
            <person name="Castelle C.J."/>
            <person name="Singh A."/>
            <person name="Wilkins M.J."/>
            <person name="Williams K.H."/>
            <person name="Banfield J.F."/>
        </authorList>
    </citation>
    <scope>NUCLEOTIDE SEQUENCE [LARGE SCALE GENOMIC DNA]</scope>
</reference>
<evidence type="ECO:0000256" key="2">
    <source>
        <dbReference type="ARBA" id="ARBA00022980"/>
    </source>
</evidence>
<accession>A0A0G0K970</accession>
<dbReference type="NCBIfam" id="TIGR01011">
    <property type="entry name" value="rpsB_bact"/>
    <property type="match status" value="1"/>
</dbReference>
<dbReference type="InterPro" id="IPR023591">
    <property type="entry name" value="Ribosomal_uS2_flav_dom_sf"/>
</dbReference>
<evidence type="ECO:0000313" key="8">
    <source>
        <dbReference type="Proteomes" id="UP000034603"/>
    </source>
</evidence>
<dbReference type="GO" id="GO:0003735">
    <property type="term" value="F:structural constituent of ribosome"/>
    <property type="evidence" value="ECO:0007669"/>
    <property type="project" value="InterPro"/>
</dbReference>
<dbReference type="PANTHER" id="PTHR12534:SF0">
    <property type="entry name" value="SMALL RIBOSOMAL SUBUNIT PROTEIN US2M"/>
    <property type="match status" value="1"/>
</dbReference>
<dbReference type="Gene3D" id="1.10.287.610">
    <property type="entry name" value="Helix hairpin bin"/>
    <property type="match status" value="1"/>
</dbReference>
<sequence length="265" mass="29983">MSTKISLDELIKTGAHFGHQTKRWNPKMGEYLYGVKDGVHIFNLEKTAKCLEEALEFLNKSAASGKNVLFLGTKKQAKDIIKKVAIESGSYYVNERFLGGTFTNFAQIKRSTEKLVDMKKKFAENFYQGYTKKEKLLLEREVARLERYFRGIVGIKETPQVMVVVDIKREYQAIKEAVNMGVTVVALVDSNTDPSLIDYPIPMNDDATKALEYVLELMGAAIKEGREEGIKKVEVEKKKEEAASKKKEAKSEPKKTSGKKTKLKK</sequence>
<dbReference type="PRINTS" id="PR00395">
    <property type="entry name" value="RIBOSOMALS2"/>
</dbReference>
<protein>
    <recommendedName>
        <fullName evidence="4 5">Small ribosomal subunit protein uS2</fullName>
    </recommendedName>
</protein>
<comment type="caution">
    <text evidence="7">The sequence shown here is derived from an EMBL/GenBank/DDBJ whole genome shotgun (WGS) entry which is preliminary data.</text>
</comment>
<dbReference type="CDD" id="cd01425">
    <property type="entry name" value="RPS2"/>
    <property type="match status" value="1"/>
</dbReference>
<dbReference type="GO" id="GO:0006412">
    <property type="term" value="P:translation"/>
    <property type="evidence" value="ECO:0007669"/>
    <property type="project" value="UniProtKB-UniRule"/>
</dbReference>
<dbReference type="GO" id="GO:0022627">
    <property type="term" value="C:cytosolic small ribosomal subunit"/>
    <property type="evidence" value="ECO:0007669"/>
    <property type="project" value="TreeGrafter"/>
</dbReference>
<evidence type="ECO:0000256" key="4">
    <source>
        <dbReference type="ARBA" id="ARBA00035256"/>
    </source>
</evidence>
<evidence type="ECO:0000313" key="7">
    <source>
        <dbReference type="EMBL" id="KKQ45659.1"/>
    </source>
</evidence>
<keyword evidence="2 5" id="KW-0689">Ribosomal protein</keyword>
<proteinExistence type="inferred from homology"/>
<gene>
    <name evidence="5" type="primary">rpsB</name>
    <name evidence="7" type="ORF">US62_C0011G0023</name>
</gene>
<dbReference type="Proteomes" id="UP000034603">
    <property type="component" value="Unassembled WGS sequence"/>
</dbReference>
<dbReference type="PROSITE" id="PS00962">
    <property type="entry name" value="RIBOSOMAL_S2_1"/>
    <property type="match status" value="1"/>
</dbReference>
<dbReference type="PATRIC" id="fig|1618546.3.peg.369"/>
<feature type="region of interest" description="Disordered" evidence="6">
    <location>
        <begin position="236"/>
        <end position="265"/>
    </location>
</feature>
<dbReference type="Pfam" id="PF00318">
    <property type="entry name" value="Ribosomal_S2"/>
    <property type="match status" value="1"/>
</dbReference>
<dbReference type="Gene3D" id="3.40.50.10490">
    <property type="entry name" value="Glucose-6-phosphate isomerase like protein, domain 1"/>
    <property type="match status" value="1"/>
</dbReference>
<evidence type="ECO:0000256" key="6">
    <source>
        <dbReference type="SAM" id="MobiDB-lite"/>
    </source>
</evidence>
<dbReference type="InterPro" id="IPR018130">
    <property type="entry name" value="Ribosomal_uS2_CS"/>
</dbReference>
<organism evidence="7 8">
    <name type="scientific">Candidatus Woesebacteria bacterium GW2011_GWA1_37_8</name>
    <dbReference type="NCBI Taxonomy" id="1618546"/>
    <lineage>
        <taxon>Bacteria</taxon>
        <taxon>Candidatus Woeseibacteriota</taxon>
    </lineage>
</organism>
<dbReference type="PANTHER" id="PTHR12534">
    <property type="entry name" value="30S RIBOSOMAL PROTEIN S2 PROKARYOTIC AND ORGANELLAR"/>
    <property type="match status" value="1"/>
</dbReference>
<dbReference type="InterPro" id="IPR005706">
    <property type="entry name" value="Ribosomal_uS2_bac/mit/plastid"/>
</dbReference>
<dbReference type="SUPFAM" id="SSF52313">
    <property type="entry name" value="Ribosomal protein S2"/>
    <property type="match status" value="1"/>
</dbReference>
<keyword evidence="3 5" id="KW-0687">Ribonucleoprotein</keyword>
<evidence type="ECO:0000256" key="1">
    <source>
        <dbReference type="ARBA" id="ARBA00006242"/>
    </source>
</evidence>
<dbReference type="InterPro" id="IPR001865">
    <property type="entry name" value="Ribosomal_uS2"/>
</dbReference>
<feature type="compositionally biased region" description="Basic residues" evidence="6">
    <location>
        <begin position="256"/>
        <end position="265"/>
    </location>
</feature>
<evidence type="ECO:0000256" key="3">
    <source>
        <dbReference type="ARBA" id="ARBA00023274"/>
    </source>
</evidence>
<dbReference type="HAMAP" id="MF_00291_B">
    <property type="entry name" value="Ribosomal_uS2_B"/>
    <property type="match status" value="1"/>
</dbReference>
<comment type="similarity">
    <text evidence="1 5">Belongs to the universal ribosomal protein uS2 family.</text>
</comment>
<feature type="compositionally biased region" description="Basic and acidic residues" evidence="6">
    <location>
        <begin position="236"/>
        <end position="255"/>
    </location>
</feature>
<dbReference type="EMBL" id="LBTR01000011">
    <property type="protein sequence ID" value="KKQ45659.1"/>
    <property type="molecule type" value="Genomic_DNA"/>
</dbReference>
<evidence type="ECO:0000256" key="5">
    <source>
        <dbReference type="HAMAP-Rule" id="MF_00291"/>
    </source>
</evidence>
<dbReference type="AlphaFoldDB" id="A0A0G0K970"/>
<name>A0A0G0K970_9BACT</name>